<comment type="caution">
    <text evidence="1">The sequence shown here is derived from an EMBL/GenBank/DDBJ whole genome shotgun (WGS) entry which is preliminary data.</text>
</comment>
<dbReference type="EMBL" id="SZYD01000014">
    <property type="protein sequence ID" value="KAD4180049.1"/>
    <property type="molecule type" value="Genomic_DNA"/>
</dbReference>
<evidence type="ECO:0000313" key="2">
    <source>
        <dbReference type="Proteomes" id="UP000326396"/>
    </source>
</evidence>
<dbReference type="OrthoDB" id="10561871at2759"/>
<protein>
    <submittedName>
        <fullName evidence="1">Uncharacterized protein</fullName>
    </submittedName>
</protein>
<proteinExistence type="predicted"/>
<gene>
    <name evidence="1" type="ORF">E3N88_28640</name>
</gene>
<reference evidence="1 2" key="1">
    <citation type="submission" date="2019-05" db="EMBL/GenBank/DDBJ databases">
        <title>Mikania micrantha, genome provides insights into the molecular mechanism of rapid growth.</title>
        <authorList>
            <person name="Liu B."/>
        </authorList>
    </citation>
    <scope>NUCLEOTIDE SEQUENCE [LARGE SCALE GENOMIC DNA]</scope>
    <source>
        <strain evidence="1">NLD-2019</strain>
        <tissue evidence="1">Leaf</tissue>
    </source>
</reference>
<sequence>MSNKGKRGKSKCKKKFLHSDQFKIEFDKNGLAKGENKSFFMSWVGLQFKKIIPNHKVVKDIDPKLYDDIWEYTKKMKSKKDHRSQEDIEVVQQNHYHVDVVPEASLEIKLLNTNSLPQSIALNPQAPQHSGDYWPVMLSAQLPIQTTHAEDVLDTQTTHTQYISKPQTTHAQNIPPPKLVKFFLILRK</sequence>
<keyword evidence="2" id="KW-1185">Reference proteome</keyword>
<accession>A0A5N6N021</accession>
<evidence type="ECO:0000313" key="1">
    <source>
        <dbReference type="EMBL" id="KAD4180049.1"/>
    </source>
</evidence>
<dbReference type="Proteomes" id="UP000326396">
    <property type="component" value="Linkage Group LG4"/>
</dbReference>
<dbReference type="AlphaFoldDB" id="A0A5N6N021"/>
<name>A0A5N6N021_9ASTR</name>
<organism evidence="1 2">
    <name type="scientific">Mikania micrantha</name>
    <name type="common">bitter vine</name>
    <dbReference type="NCBI Taxonomy" id="192012"/>
    <lineage>
        <taxon>Eukaryota</taxon>
        <taxon>Viridiplantae</taxon>
        <taxon>Streptophyta</taxon>
        <taxon>Embryophyta</taxon>
        <taxon>Tracheophyta</taxon>
        <taxon>Spermatophyta</taxon>
        <taxon>Magnoliopsida</taxon>
        <taxon>eudicotyledons</taxon>
        <taxon>Gunneridae</taxon>
        <taxon>Pentapetalae</taxon>
        <taxon>asterids</taxon>
        <taxon>campanulids</taxon>
        <taxon>Asterales</taxon>
        <taxon>Asteraceae</taxon>
        <taxon>Asteroideae</taxon>
        <taxon>Heliantheae alliance</taxon>
        <taxon>Eupatorieae</taxon>
        <taxon>Mikania</taxon>
    </lineage>
</organism>